<dbReference type="RefSeq" id="WP_043803879.1">
    <property type="nucleotide sequence ID" value="NZ_AVCH01000172.1"/>
</dbReference>
<evidence type="ECO:0000256" key="1">
    <source>
        <dbReference type="SAM" id="MobiDB-lite"/>
    </source>
</evidence>
<name>A0A091B0V3_9GAMM</name>
<dbReference type="AlphaFoldDB" id="A0A091B0V3"/>
<feature type="compositionally biased region" description="Basic and acidic residues" evidence="1">
    <location>
        <begin position="85"/>
        <end position="98"/>
    </location>
</feature>
<organism evidence="2 3">
    <name type="scientific">Arenimonas malthae CC-JY-1</name>
    <dbReference type="NCBI Taxonomy" id="1384054"/>
    <lineage>
        <taxon>Bacteria</taxon>
        <taxon>Pseudomonadati</taxon>
        <taxon>Pseudomonadota</taxon>
        <taxon>Gammaproteobacteria</taxon>
        <taxon>Lysobacterales</taxon>
        <taxon>Lysobacteraceae</taxon>
        <taxon>Arenimonas</taxon>
    </lineage>
</organism>
<dbReference type="PATRIC" id="fig|1384054.3.peg.1878"/>
<evidence type="ECO:0008006" key="4">
    <source>
        <dbReference type="Google" id="ProtNLM"/>
    </source>
</evidence>
<keyword evidence="3" id="KW-1185">Reference proteome</keyword>
<dbReference type="EMBL" id="AVCH01000172">
    <property type="protein sequence ID" value="KFN46228.1"/>
    <property type="molecule type" value="Genomic_DNA"/>
</dbReference>
<reference evidence="2 3" key="1">
    <citation type="submission" date="2013-09" db="EMBL/GenBank/DDBJ databases">
        <title>Genome sequencing of Arenimonas malthae.</title>
        <authorList>
            <person name="Chen F."/>
            <person name="Wang G."/>
        </authorList>
    </citation>
    <scope>NUCLEOTIDE SEQUENCE [LARGE SCALE GENOMIC DNA]</scope>
    <source>
        <strain evidence="2 3">CC-JY-1</strain>
    </source>
</reference>
<accession>A0A091B0V3</accession>
<dbReference type="Proteomes" id="UP000029392">
    <property type="component" value="Unassembled WGS sequence"/>
</dbReference>
<protein>
    <recommendedName>
        <fullName evidence="4">Extradiol ring-cleavage dioxygenase LigAB LigA subunit domain-containing protein</fullName>
    </recommendedName>
</protein>
<evidence type="ECO:0000313" key="2">
    <source>
        <dbReference type="EMBL" id="KFN46228.1"/>
    </source>
</evidence>
<gene>
    <name evidence="2" type="ORF">N790_02170</name>
</gene>
<dbReference type="OrthoDB" id="5966707at2"/>
<sequence>MSNVIMFLEQMGKNAALSRLEGEEFAAAVDALGLDDAPREALLARDHEALNTLLGGRLAMTCMLFPADDDNKKDDDQDDSDQPDQDDRKESVRRIGLH</sequence>
<dbReference type="STRING" id="1384054.N790_02170"/>
<proteinExistence type="predicted"/>
<feature type="region of interest" description="Disordered" evidence="1">
    <location>
        <begin position="66"/>
        <end position="98"/>
    </location>
</feature>
<comment type="caution">
    <text evidence="2">The sequence shown here is derived from an EMBL/GenBank/DDBJ whole genome shotgun (WGS) entry which is preliminary data.</text>
</comment>
<evidence type="ECO:0000313" key="3">
    <source>
        <dbReference type="Proteomes" id="UP000029392"/>
    </source>
</evidence>